<feature type="transmembrane region" description="Helical" evidence="1">
    <location>
        <begin position="36"/>
        <end position="56"/>
    </location>
</feature>
<dbReference type="EMBL" id="CABEHV010000004">
    <property type="protein sequence ID" value="VTS25490.1"/>
    <property type="molecule type" value="Genomic_DNA"/>
</dbReference>
<proteinExistence type="predicted"/>
<feature type="transmembrane region" description="Helical" evidence="1">
    <location>
        <begin position="62"/>
        <end position="83"/>
    </location>
</feature>
<accession>A0A4U9YE70</accession>
<evidence type="ECO:0000256" key="1">
    <source>
        <dbReference type="SAM" id="Phobius"/>
    </source>
</evidence>
<name>A0A4U9YE70_STRMT</name>
<dbReference type="Proteomes" id="UP000387692">
    <property type="component" value="Unassembled WGS sequence"/>
</dbReference>
<evidence type="ECO:0000313" key="2">
    <source>
        <dbReference type="EMBL" id="VTS25490.1"/>
    </source>
</evidence>
<gene>
    <name evidence="2" type="ORF">NCTC11189_00636</name>
</gene>
<keyword evidence="1" id="KW-0472">Membrane</keyword>
<dbReference type="AlphaFoldDB" id="A0A4U9YE70"/>
<sequence length="89" mass="10357">MGDYLYIKTGECYSKRSPCLFYGKLNMFKISDRVRVVFALLGVSSILISMYLIPFIKTENKFWEILLFILGVLLIGIALLNPLKIKFWK</sequence>
<evidence type="ECO:0000313" key="3">
    <source>
        <dbReference type="Proteomes" id="UP000387692"/>
    </source>
</evidence>
<reference evidence="2 3" key="1">
    <citation type="submission" date="2019-05" db="EMBL/GenBank/DDBJ databases">
        <authorList>
            <consortium name="Pathogen Informatics"/>
        </authorList>
    </citation>
    <scope>NUCLEOTIDE SEQUENCE [LARGE SCALE GENOMIC DNA]</scope>
    <source>
        <strain evidence="2 3">NCTC11189</strain>
    </source>
</reference>
<keyword evidence="1" id="KW-1133">Transmembrane helix</keyword>
<keyword evidence="1" id="KW-0812">Transmembrane</keyword>
<organism evidence="2 3">
    <name type="scientific">Streptococcus mitis</name>
    <dbReference type="NCBI Taxonomy" id="28037"/>
    <lineage>
        <taxon>Bacteria</taxon>
        <taxon>Bacillati</taxon>
        <taxon>Bacillota</taxon>
        <taxon>Bacilli</taxon>
        <taxon>Lactobacillales</taxon>
        <taxon>Streptococcaceae</taxon>
        <taxon>Streptococcus</taxon>
        <taxon>Streptococcus mitis group</taxon>
    </lineage>
</organism>
<protein>
    <submittedName>
        <fullName evidence="2">Uncharacterized protein</fullName>
    </submittedName>
</protein>